<feature type="domain" description="Major facilitator superfamily (MFS) profile" evidence="9">
    <location>
        <begin position="1"/>
        <end position="416"/>
    </location>
</feature>
<sequence>MGGAFFGFFVDNFDIYLPLIALAPAMLYFVPASIDAGTAALIASWVFVATLIGRPLGSFIFGSLADSIGRRKSTLIAVAGFGIATLIMACLPGYQTVGIGGVIALIALRFIAGVLLGGEYSGANVLAMEESPREKRGLFGGIVQMGAGFAAAIVSLLTFVLLAIIPGGAVSSPYVQWGWRIPFFVGAALAFVFLIYYSRNVSESTVWKKSDPAEKSKLSLFTLFRGRALVGFIQVFVWMTGLWFLLNTVTALIPQVLTKTVKLTSSESTLVFMVTWLVLTGMYVVGGVISQRIGRRTYLIATGILALVIGIPAYWMLINVSQPNVWVAMLPAVIAAIFIVSPWAVVTSYLSERFATENRAVGYGLGYSLAVIIPSFYATYQIWLSGIVPMQYTVLVLVGIGGVLAIVGAALGPETKNVEFHPAVEDRAQQSGAEHPGTEHPAVAQPGARGATR</sequence>
<dbReference type="GO" id="GO:0005886">
    <property type="term" value="C:plasma membrane"/>
    <property type="evidence" value="ECO:0007669"/>
    <property type="project" value="UniProtKB-SubCell"/>
</dbReference>
<dbReference type="InterPro" id="IPR020846">
    <property type="entry name" value="MFS_dom"/>
</dbReference>
<comment type="subcellular location">
    <subcellularLocation>
        <location evidence="1">Cell membrane</location>
        <topology evidence="1">Multi-pass membrane protein</topology>
    </subcellularLocation>
</comment>
<evidence type="ECO:0000256" key="7">
    <source>
        <dbReference type="SAM" id="MobiDB-lite"/>
    </source>
</evidence>
<reference evidence="10 11" key="1">
    <citation type="journal article" date="2014" name="Int. J. Syst. Evol. Microbiol.">
        <title>Complete genome sequence of Corynebacterium casei LMG S-19264T (=DSM 44701T), isolated from a smear-ripened cheese.</title>
        <authorList>
            <consortium name="US DOE Joint Genome Institute (JGI-PGF)"/>
            <person name="Walter F."/>
            <person name="Albersmeier A."/>
            <person name="Kalinowski J."/>
            <person name="Ruckert C."/>
        </authorList>
    </citation>
    <scope>NUCLEOTIDE SEQUENCE [LARGE SCALE GENOMIC DNA]</scope>
    <source>
        <strain evidence="10 11">CGMCC 1.12976</strain>
    </source>
</reference>
<accession>A0A917EXY4</accession>
<proteinExistence type="predicted"/>
<evidence type="ECO:0000313" key="11">
    <source>
        <dbReference type="Proteomes" id="UP000598775"/>
    </source>
</evidence>
<dbReference type="InterPro" id="IPR011701">
    <property type="entry name" value="MFS"/>
</dbReference>
<evidence type="ECO:0000259" key="9">
    <source>
        <dbReference type="PROSITE" id="PS50850"/>
    </source>
</evidence>
<dbReference type="SUPFAM" id="SSF103473">
    <property type="entry name" value="MFS general substrate transporter"/>
    <property type="match status" value="1"/>
</dbReference>
<evidence type="ECO:0000256" key="5">
    <source>
        <dbReference type="ARBA" id="ARBA00022989"/>
    </source>
</evidence>
<dbReference type="AlphaFoldDB" id="A0A917EXY4"/>
<dbReference type="PANTHER" id="PTHR43045">
    <property type="entry name" value="SHIKIMATE TRANSPORTER"/>
    <property type="match status" value="1"/>
</dbReference>
<evidence type="ECO:0000256" key="3">
    <source>
        <dbReference type="ARBA" id="ARBA00022475"/>
    </source>
</evidence>
<feature type="transmembrane region" description="Helical" evidence="8">
    <location>
        <begin position="100"/>
        <end position="118"/>
    </location>
</feature>
<feature type="transmembrane region" description="Helical" evidence="8">
    <location>
        <begin position="266"/>
        <end position="286"/>
    </location>
</feature>
<gene>
    <name evidence="10" type="ORF">GCM10011399_24840</name>
</gene>
<name>A0A917EXY4_9MICO</name>
<dbReference type="InterPro" id="IPR036259">
    <property type="entry name" value="MFS_trans_sf"/>
</dbReference>
<comment type="caution">
    <text evidence="10">The sequence shown here is derived from an EMBL/GenBank/DDBJ whole genome shotgun (WGS) entry which is preliminary data.</text>
</comment>
<evidence type="ECO:0000313" key="10">
    <source>
        <dbReference type="EMBL" id="GGF30621.1"/>
    </source>
</evidence>
<dbReference type="Proteomes" id="UP000598775">
    <property type="component" value="Unassembled WGS sequence"/>
</dbReference>
<organism evidence="10 11">
    <name type="scientific">Subtercola lobariae</name>
    <dbReference type="NCBI Taxonomy" id="1588641"/>
    <lineage>
        <taxon>Bacteria</taxon>
        <taxon>Bacillati</taxon>
        <taxon>Actinomycetota</taxon>
        <taxon>Actinomycetes</taxon>
        <taxon>Micrococcales</taxon>
        <taxon>Microbacteriaceae</taxon>
        <taxon>Subtercola</taxon>
    </lineage>
</organism>
<feature type="transmembrane region" description="Helical" evidence="8">
    <location>
        <begin position="40"/>
        <end position="62"/>
    </location>
</feature>
<evidence type="ECO:0000256" key="6">
    <source>
        <dbReference type="ARBA" id="ARBA00023136"/>
    </source>
</evidence>
<dbReference type="PROSITE" id="PS00217">
    <property type="entry name" value="SUGAR_TRANSPORT_2"/>
    <property type="match status" value="1"/>
</dbReference>
<feature type="transmembrane region" description="Helical" evidence="8">
    <location>
        <begin position="324"/>
        <end position="349"/>
    </location>
</feature>
<feature type="transmembrane region" description="Helical" evidence="8">
    <location>
        <begin position="218"/>
        <end position="246"/>
    </location>
</feature>
<dbReference type="InterPro" id="IPR005829">
    <property type="entry name" value="Sugar_transporter_CS"/>
</dbReference>
<evidence type="ECO:0000256" key="4">
    <source>
        <dbReference type="ARBA" id="ARBA00022692"/>
    </source>
</evidence>
<dbReference type="PANTHER" id="PTHR43045:SF4">
    <property type="entry name" value="TRANSPORTER YDFJ-RELATED"/>
    <property type="match status" value="1"/>
</dbReference>
<keyword evidence="4 8" id="KW-0812">Transmembrane</keyword>
<dbReference type="Pfam" id="PF07690">
    <property type="entry name" value="MFS_1"/>
    <property type="match status" value="1"/>
</dbReference>
<dbReference type="GO" id="GO:0022857">
    <property type="term" value="F:transmembrane transporter activity"/>
    <property type="evidence" value="ECO:0007669"/>
    <property type="project" value="InterPro"/>
</dbReference>
<feature type="transmembrane region" description="Helical" evidence="8">
    <location>
        <begin position="15"/>
        <end position="34"/>
    </location>
</feature>
<evidence type="ECO:0000256" key="8">
    <source>
        <dbReference type="SAM" id="Phobius"/>
    </source>
</evidence>
<feature type="transmembrane region" description="Helical" evidence="8">
    <location>
        <begin position="138"/>
        <end position="165"/>
    </location>
</feature>
<feature type="transmembrane region" description="Helical" evidence="8">
    <location>
        <begin position="361"/>
        <end position="380"/>
    </location>
</feature>
<dbReference type="EMBL" id="BMGP01000004">
    <property type="protein sequence ID" value="GGF30621.1"/>
    <property type="molecule type" value="Genomic_DNA"/>
</dbReference>
<feature type="transmembrane region" description="Helical" evidence="8">
    <location>
        <begin position="177"/>
        <end position="197"/>
    </location>
</feature>
<feature type="transmembrane region" description="Helical" evidence="8">
    <location>
        <begin position="392"/>
        <end position="411"/>
    </location>
</feature>
<protein>
    <submittedName>
        <fullName evidence="10">MFS transporter</fullName>
    </submittedName>
</protein>
<evidence type="ECO:0000256" key="2">
    <source>
        <dbReference type="ARBA" id="ARBA00022448"/>
    </source>
</evidence>
<keyword evidence="2" id="KW-0813">Transport</keyword>
<evidence type="ECO:0000256" key="1">
    <source>
        <dbReference type="ARBA" id="ARBA00004651"/>
    </source>
</evidence>
<keyword evidence="11" id="KW-1185">Reference proteome</keyword>
<keyword evidence="6 8" id="KW-0472">Membrane</keyword>
<feature type="region of interest" description="Disordered" evidence="7">
    <location>
        <begin position="427"/>
        <end position="453"/>
    </location>
</feature>
<dbReference type="Gene3D" id="1.20.1250.20">
    <property type="entry name" value="MFS general substrate transporter like domains"/>
    <property type="match status" value="2"/>
</dbReference>
<feature type="transmembrane region" description="Helical" evidence="8">
    <location>
        <begin position="74"/>
        <end position="94"/>
    </location>
</feature>
<keyword evidence="5 8" id="KW-1133">Transmembrane helix</keyword>
<keyword evidence="3" id="KW-1003">Cell membrane</keyword>
<dbReference type="PROSITE" id="PS50850">
    <property type="entry name" value="MFS"/>
    <property type="match status" value="1"/>
</dbReference>
<feature type="transmembrane region" description="Helical" evidence="8">
    <location>
        <begin position="298"/>
        <end position="318"/>
    </location>
</feature>